<name>A0A1I2TIM0_9SPHI</name>
<dbReference type="AlphaFoldDB" id="A0A1I2TIM0"/>
<dbReference type="SUPFAM" id="SSF55729">
    <property type="entry name" value="Acyl-CoA N-acyltransferases (Nat)"/>
    <property type="match status" value="1"/>
</dbReference>
<dbReference type="Gene3D" id="3.40.630.30">
    <property type="match status" value="1"/>
</dbReference>
<reference evidence="2 3" key="1">
    <citation type="submission" date="2016-10" db="EMBL/GenBank/DDBJ databases">
        <authorList>
            <person name="de Groot N.N."/>
        </authorList>
    </citation>
    <scope>NUCLEOTIDE SEQUENCE [LARGE SCALE GENOMIC DNA]</scope>
    <source>
        <strain evidence="2 3">DSM 18684</strain>
    </source>
</reference>
<organism evidence="2 3">
    <name type="scientific">Pedobacter insulae</name>
    <dbReference type="NCBI Taxonomy" id="414048"/>
    <lineage>
        <taxon>Bacteria</taxon>
        <taxon>Pseudomonadati</taxon>
        <taxon>Bacteroidota</taxon>
        <taxon>Sphingobacteriia</taxon>
        <taxon>Sphingobacteriales</taxon>
        <taxon>Sphingobacteriaceae</taxon>
        <taxon>Pedobacter</taxon>
    </lineage>
</organism>
<evidence type="ECO:0000313" key="3">
    <source>
        <dbReference type="Proteomes" id="UP000199666"/>
    </source>
</evidence>
<accession>A0A1I2TIM0</accession>
<keyword evidence="3" id="KW-1185">Reference proteome</keyword>
<keyword evidence="2" id="KW-0689">Ribosomal protein</keyword>
<gene>
    <name evidence="2" type="ORF">SAMN04489864_101301</name>
</gene>
<sequence>MNKEINLTTLTVADAKDIAILHFKAFKGFFLTSLGVNFLKIFYQGVLKHQQSVAVGAYTQDRELIGFAIGTKQPLGFYGAVLKKNWVKLGFSALPNLLTDPSKIKRLLTSLTTKANADFQHTPTLLSICVSNSQQAKGIGGIVLGAFEAELKKNKLDTLVLATDALNNEHANRFYCNNNYIFVKSFLQGNREMNLYSKTLPL</sequence>
<feature type="domain" description="N-acetyltransferase" evidence="1">
    <location>
        <begin position="119"/>
        <end position="175"/>
    </location>
</feature>
<dbReference type="GO" id="GO:0005840">
    <property type="term" value="C:ribosome"/>
    <property type="evidence" value="ECO:0007669"/>
    <property type="project" value="UniProtKB-KW"/>
</dbReference>
<dbReference type="Proteomes" id="UP000199666">
    <property type="component" value="Unassembled WGS sequence"/>
</dbReference>
<dbReference type="OrthoDB" id="1819306at2"/>
<dbReference type="InterPro" id="IPR016181">
    <property type="entry name" value="Acyl_CoA_acyltransferase"/>
</dbReference>
<evidence type="ECO:0000313" key="2">
    <source>
        <dbReference type="EMBL" id="SFG62191.1"/>
    </source>
</evidence>
<dbReference type="RefSeq" id="WP_090991782.1">
    <property type="nucleotide sequence ID" value="NZ_FOPP01000001.1"/>
</dbReference>
<dbReference type="Pfam" id="PF00583">
    <property type="entry name" value="Acetyltransf_1"/>
    <property type="match status" value="1"/>
</dbReference>
<dbReference type="EMBL" id="FOPP01000001">
    <property type="protein sequence ID" value="SFG62191.1"/>
    <property type="molecule type" value="Genomic_DNA"/>
</dbReference>
<keyword evidence="2" id="KW-0687">Ribonucleoprotein</keyword>
<proteinExistence type="predicted"/>
<evidence type="ECO:0000259" key="1">
    <source>
        <dbReference type="Pfam" id="PF00583"/>
    </source>
</evidence>
<dbReference type="InterPro" id="IPR000182">
    <property type="entry name" value="GNAT_dom"/>
</dbReference>
<dbReference type="GO" id="GO:0016747">
    <property type="term" value="F:acyltransferase activity, transferring groups other than amino-acyl groups"/>
    <property type="evidence" value="ECO:0007669"/>
    <property type="project" value="InterPro"/>
</dbReference>
<dbReference type="STRING" id="414048.SAMN04489864_101301"/>
<protein>
    <submittedName>
        <fullName evidence="2">Ribosomal protein S18 acetylase RimI</fullName>
    </submittedName>
</protein>